<dbReference type="EMBL" id="LJCO01000008">
    <property type="protein sequence ID" value="KPV45500.1"/>
    <property type="molecule type" value="Genomic_DNA"/>
</dbReference>
<accession>A0A0P9D0F1</accession>
<dbReference type="RefSeq" id="WP_054967253.1">
    <property type="nucleotide sequence ID" value="NZ_LJCO01000008.1"/>
</dbReference>
<sequence>MELIEEWYKQYGLEVFNYLAYRMATRDVDDLVQETFIKAFHGVNRFKGDSSPKTWLISIARNVATDFHRKRRRFVSDEQFSDLVSPDLPIERLIDVMDARHAINKAVQNLKPNYQEVVILRGILELSIVETAQTLGWTESKVKVTWHRALKELRKHLETGGMEHVSVR</sequence>
<dbReference type="InterPro" id="IPR036388">
    <property type="entry name" value="WH-like_DNA-bd_sf"/>
</dbReference>
<keyword evidence="3 6" id="KW-0731">Sigma factor</keyword>
<dbReference type="Proteomes" id="UP000050482">
    <property type="component" value="Unassembled WGS sequence"/>
</dbReference>
<name>A0A0P9D0F1_9BACL</name>
<dbReference type="InterPro" id="IPR014284">
    <property type="entry name" value="RNA_pol_sigma-70_dom"/>
</dbReference>
<keyword evidence="4 6" id="KW-0238">DNA-binding</keyword>
<dbReference type="SUPFAM" id="SSF88946">
    <property type="entry name" value="Sigma2 domain of RNA polymerase sigma factors"/>
    <property type="match status" value="1"/>
</dbReference>
<dbReference type="Pfam" id="PF04542">
    <property type="entry name" value="Sigma70_r2"/>
    <property type="match status" value="1"/>
</dbReference>
<evidence type="ECO:0000256" key="3">
    <source>
        <dbReference type="ARBA" id="ARBA00023082"/>
    </source>
</evidence>
<dbReference type="PANTHER" id="PTHR43133">
    <property type="entry name" value="RNA POLYMERASE ECF-TYPE SIGMA FACTO"/>
    <property type="match status" value="1"/>
</dbReference>
<evidence type="ECO:0000256" key="4">
    <source>
        <dbReference type="ARBA" id="ARBA00023125"/>
    </source>
</evidence>
<dbReference type="GO" id="GO:0006950">
    <property type="term" value="P:response to stress"/>
    <property type="evidence" value="ECO:0007669"/>
    <property type="project" value="UniProtKB-ARBA"/>
</dbReference>
<evidence type="ECO:0000256" key="1">
    <source>
        <dbReference type="ARBA" id="ARBA00010641"/>
    </source>
</evidence>
<keyword evidence="2 6" id="KW-0805">Transcription regulation</keyword>
<reference evidence="9 10" key="1">
    <citation type="submission" date="2015-09" db="EMBL/GenBank/DDBJ databases">
        <title>Draft genome sequence of Alicyclobacillus ferrooxydans DSM 22381.</title>
        <authorList>
            <person name="Hemp J."/>
        </authorList>
    </citation>
    <scope>NUCLEOTIDE SEQUENCE [LARGE SCALE GENOMIC DNA]</scope>
    <source>
        <strain evidence="9 10">TC-34</strain>
    </source>
</reference>
<dbReference type="Gene3D" id="1.10.1740.10">
    <property type="match status" value="1"/>
</dbReference>
<dbReference type="InterPro" id="IPR007627">
    <property type="entry name" value="RNA_pol_sigma70_r2"/>
</dbReference>
<dbReference type="SUPFAM" id="SSF88659">
    <property type="entry name" value="Sigma3 and sigma4 domains of RNA polymerase sigma factors"/>
    <property type="match status" value="1"/>
</dbReference>
<dbReference type="AlphaFoldDB" id="A0A0P9D0F1"/>
<dbReference type="InterPro" id="IPR013325">
    <property type="entry name" value="RNA_pol_sigma_r2"/>
</dbReference>
<dbReference type="CDD" id="cd06171">
    <property type="entry name" value="Sigma70_r4"/>
    <property type="match status" value="1"/>
</dbReference>
<dbReference type="InterPro" id="IPR013324">
    <property type="entry name" value="RNA_pol_sigma_r3/r4-like"/>
</dbReference>
<dbReference type="InterPro" id="IPR013249">
    <property type="entry name" value="RNA_pol_sigma70_r4_t2"/>
</dbReference>
<dbReference type="Gene3D" id="1.10.10.10">
    <property type="entry name" value="Winged helix-like DNA-binding domain superfamily/Winged helix DNA-binding domain"/>
    <property type="match status" value="1"/>
</dbReference>
<dbReference type="PATRIC" id="fig|471514.4.peg.96"/>
<comment type="caution">
    <text evidence="9">The sequence shown here is derived from an EMBL/GenBank/DDBJ whole genome shotgun (WGS) entry which is preliminary data.</text>
</comment>
<feature type="domain" description="RNA polymerase sigma-70 region 2" evidence="7">
    <location>
        <begin position="8"/>
        <end position="73"/>
    </location>
</feature>
<dbReference type="PROSITE" id="PS01063">
    <property type="entry name" value="SIGMA70_ECF"/>
    <property type="match status" value="1"/>
</dbReference>
<evidence type="ECO:0000313" key="9">
    <source>
        <dbReference type="EMBL" id="KPV45500.1"/>
    </source>
</evidence>
<organism evidence="9 10">
    <name type="scientific">Alicyclobacillus ferrooxydans</name>
    <dbReference type="NCBI Taxonomy" id="471514"/>
    <lineage>
        <taxon>Bacteria</taxon>
        <taxon>Bacillati</taxon>
        <taxon>Bacillota</taxon>
        <taxon>Bacilli</taxon>
        <taxon>Bacillales</taxon>
        <taxon>Alicyclobacillaceae</taxon>
        <taxon>Alicyclobacillus</taxon>
    </lineage>
</organism>
<evidence type="ECO:0000259" key="7">
    <source>
        <dbReference type="Pfam" id="PF04542"/>
    </source>
</evidence>
<comment type="similarity">
    <text evidence="1 6">Belongs to the sigma-70 factor family. ECF subfamily.</text>
</comment>
<evidence type="ECO:0000256" key="5">
    <source>
        <dbReference type="ARBA" id="ARBA00023163"/>
    </source>
</evidence>
<evidence type="ECO:0000256" key="6">
    <source>
        <dbReference type="RuleBase" id="RU000716"/>
    </source>
</evidence>
<dbReference type="GO" id="GO:0006352">
    <property type="term" value="P:DNA-templated transcription initiation"/>
    <property type="evidence" value="ECO:0007669"/>
    <property type="project" value="InterPro"/>
</dbReference>
<dbReference type="NCBIfam" id="TIGR02937">
    <property type="entry name" value="sigma70-ECF"/>
    <property type="match status" value="1"/>
</dbReference>
<keyword evidence="5 6" id="KW-0804">Transcription</keyword>
<evidence type="ECO:0000313" key="10">
    <source>
        <dbReference type="Proteomes" id="UP000050482"/>
    </source>
</evidence>
<proteinExistence type="inferred from homology"/>
<dbReference type="InterPro" id="IPR000838">
    <property type="entry name" value="RNA_pol_sigma70_ECF_CS"/>
</dbReference>
<dbReference type="Pfam" id="PF08281">
    <property type="entry name" value="Sigma70_r4_2"/>
    <property type="match status" value="1"/>
</dbReference>
<dbReference type="GO" id="GO:0016987">
    <property type="term" value="F:sigma factor activity"/>
    <property type="evidence" value="ECO:0007669"/>
    <property type="project" value="UniProtKB-KW"/>
</dbReference>
<dbReference type="STRING" id="471514.AN477_00630"/>
<dbReference type="PANTHER" id="PTHR43133:SF60">
    <property type="entry name" value="RNA POLYMERASE SIGMA FACTOR SIGV"/>
    <property type="match status" value="1"/>
</dbReference>
<dbReference type="InterPro" id="IPR039425">
    <property type="entry name" value="RNA_pol_sigma-70-like"/>
</dbReference>
<evidence type="ECO:0000256" key="2">
    <source>
        <dbReference type="ARBA" id="ARBA00023015"/>
    </source>
</evidence>
<evidence type="ECO:0000259" key="8">
    <source>
        <dbReference type="Pfam" id="PF08281"/>
    </source>
</evidence>
<keyword evidence="10" id="KW-1185">Reference proteome</keyword>
<feature type="domain" description="RNA polymerase sigma factor 70 region 4 type 2" evidence="8">
    <location>
        <begin position="101"/>
        <end position="153"/>
    </location>
</feature>
<protein>
    <recommendedName>
        <fullName evidence="6">RNA polymerase sigma factor</fullName>
    </recommendedName>
</protein>
<dbReference type="GO" id="GO:0003677">
    <property type="term" value="F:DNA binding"/>
    <property type="evidence" value="ECO:0007669"/>
    <property type="project" value="UniProtKB-KW"/>
</dbReference>
<gene>
    <name evidence="9" type="ORF">AN477_00630</name>
</gene>